<evidence type="ECO:0000256" key="3">
    <source>
        <dbReference type="ARBA" id="ARBA00022840"/>
    </source>
</evidence>
<comment type="subcellular location">
    <subcellularLocation>
        <location evidence="5">Cytoplasm</location>
    </subcellularLocation>
</comment>
<dbReference type="UniPathway" id="UPA00241">
    <property type="reaction ID" value="UER00356"/>
</dbReference>
<dbReference type="PANTHER" id="PTHR10695">
    <property type="entry name" value="DEPHOSPHO-COA KINASE-RELATED"/>
    <property type="match status" value="1"/>
</dbReference>
<organism evidence="7 8">
    <name type="scientific">Aquicella lusitana</name>
    <dbReference type="NCBI Taxonomy" id="254246"/>
    <lineage>
        <taxon>Bacteria</taxon>
        <taxon>Pseudomonadati</taxon>
        <taxon>Pseudomonadota</taxon>
        <taxon>Gammaproteobacteria</taxon>
        <taxon>Legionellales</taxon>
        <taxon>Coxiellaceae</taxon>
        <taxon>Aquicella</taxon>
    </lineage>
</organism>
<reference evidence="7 8" key="1">
    <citation type="submission" date="2018-07" db="EMBL/GenBank/DDBJ databases">
        <title>Genomic Encyclopedia of Type Strains, Phase IV (KMG-IV): sequencing the most valuable type-strain genomes for metagenomic binning, comparative biology and taxonomic classification.</title>
        <authorList>
            <person name="Goeker M."/>
        </authorList>
    </citation>
    <scope>NUCLEOTIDE SEQUENCE [LARGE SCALE GENOMIC DNA]</scope>
    <source>
        <strain evidence="7 8">DSM 16500</strain>
    </source>
</reference>
<dbReference type="GO" id="GO:0004140">
    <property type="term" value="F:dephospho-CoA kinase activity"/>
    <property type="evidence" value="ECO:0007669"/>
    <property type="project" value="UniProtKB-UniRule"/>
</dbReference>
<protein>
    <recommendedName>
        <fullName evidence="5 6">Dephospho-CoA kinase</fullName>
        <ecNumber evidence="5 6">2.7.1.24</ecNumber>
    </recommendedName>
    <alternativeName>
        <fullName evidence="5">Dephosphocoenzyme A kinase</fullName>
    </alternativeName>
</protein>
<dbReference type="InterPro" id="IPR027417">
    <property type="entry name" value="P-loop_NTPase"/>
</dbReference>
<proteinExistence type="inferred from homology"/>
<dbReference type="SUPFAM" id="SSF52540">
    <property type="entry name" value="P-loop containing nucleoside triphosphate hydrolases"/>
    <property type="match status" value="1"/>
</dbReference>
<comment type="catalytic activity">
    <reaction evidence="5">
        <text>3'-dephospho-CoA + ATP = ADP + CoA + H(+)</text>
        <dbReference type="Rhea" id="RHEA:18245"/>
        <dbReference type="ChEBI" id="CHEBI:15378"/>
        <dbReference type="ChEBI" id="CHEBI:30616"/>
        <dbReference type="ChEBI" id="CHEBI:57287"/>
        <dbReference type="ChEBI" id="CHEBI:57328"/>
        <dbReference type="ChEBI" id="CHEBI:456216"/>
        <dbReference type="EC" id="2.7.1.24"/>
    </reaction>
</comment>
<evidence type="ECO:0000256" key="2">
    <source>
        <dbReference type="ARBA" id="ARBA00022741"/>
    </source>
</evidence>
<gene>
    <name evidence="5" type="primary">coaE</name>
    <name evidence="7" type="ORF">C8D86_1175</name>
</gene>
<sequence>MLVIGLTGGIGSGKSTVARLFSERGIAIIDADVIARDITAPAQPAFTAITKHYGNEILCKNGTLDRAKLRHIIFNDRHERRWLENLLHPLIRGEIEKQTKQVTSPYCIVVIPLLIEAGPYPFINRILVVDTPEHLQIERTALRDKVEKHQVEAILKTQTNRQQRLKYAHDIIINDGKREDLALQVDQLHHRYLKMAQA</sequence>
<evidence type="ECO:0000256" key="4">
    <source>
        <dbReference type="ARBA" id="ARBA00022993"/>
    </source>
</evidence>
<comment type="similarity">
    <text evidence="1 5">Belongs to the CoaE family.</text>
</comment>
<dbReference type="HAMAP" id="MF_00376">
    <property type="entry name" value="Dephospho_CoA_kinase"/>
    <property type="match status" value="1"/>
</dbReference>
<comment type="pathway">
    <text evidence="5">Cofactor biosynthesis; coenzyme A biosynthesis; CoA from (R)-pantothenate: step 5/5.</text>
</comment>
<dbReference type="Proteomes" id="UP000254720">
    <property type="component" value="Unassembled WGS sequence"/>
</dbReference>
<dbReference type="EC" id="2.7.1.24" evidence="5 6"/>
<feature type="binding site" evidence="5">
    <location>
        <begin position="11"/>
        <end position="16"/>
    </location>
    <ligand>
        <name>ATP</name>
        <dbReference type="ChEBI" id="CHEBI:30616"/>
    </ligand>
</feature>
<comment type="function">
    <text evidence="5">Catalyzes the phosphorylation of the 3'-hydroxyl group of dephosphocoenzyme A to form coenzyme A.</text>
</comment>
<evidence type="ECO:0000256" key="6">
    <source>
        <dbReference type="NCBIfam" id="TIGR00152"/>
    </source>
</evidence>
<dbReference type="InterPro" id="IPR001977">
    <property type="entry name" value="Depp_CoAkinase"/>
</dbReference>
<comment type="caution">
    <text evidence="7">The sequence shown here is derived from an EMBL/GenBank/DDBJ whole genome shotgun (WGS) entry which is preliminary data.</text>
</comment>
<keyword evidence="5" id="KW-0808">Transferase</keyword>
<dbReference type="CDD" id="cd02022">
    <property type="entry name" value="DPCK"/>
    <property type="match status" value="1"/>
</dbReference>
<keyword evidence="4 5" id="KW-0173">Coenzyme A biosynthesis</keyword>
<evidence type="ECO:0000313" key="8">
    <source>
        <dbReference type="Proteomes" id="UP000254720"/>
    </source>
</evidence>
<dbReference type="GO" id="GO:0015937">
    <property type="term" value="P:coenzyme A biosynthetic process"/>
    <property type="evidence" value="ECO:0007669"/>
    <property type="project" value="UniProtKB-UniRule"/>
</dbReference>
<accession>A0A370GFA0</accession>
<dbReference type="GO" id="GO:0005737">
    <property type="term" value="C:cytoplasm"/>
    <property type="evidence" value="ECO:0007669"/>
    <property type="project" value="UniProtKB-SubCell"/>
</dbReference>
<dbReference type="Gene3D" id="3.40.50.300">
    <property type="entry name" value="P-loop containing nucleotide triphosphate hydrolases"/>
    <property type="match status" value="1"/>
</dbReference>
<name>A0A370GFA0_9COXI</name>
<evidence type="ECO:0000256" key="1">
    <source>
        <dbReference type="ARBA" id="ARBA00009018"/>
    </source>
</evidence>
<dbReference type="PANTHER" id="PTHR10695:SF46">
    <property type="entry name" value="BIFUNCTIONAL COENZYME A SYNTHASE-RELATED"/>
    <property type="match status" value="1"/>
</dbReference>
<dbReference type="GO" id="GO:0005524">
    <property type="term" value="F:ATP binding"/>
    <property type="evidence" value="ECO:0007669"/>
    <property type="project" value="UniProtKB-UniRule"/>
</dbReference>
<dbReference type="NCBIfam" id="TIGR00152">
    <property type="entry name" value="dephospho-CoA kinase"/>
    <property type="match status" value="1"/>
</dbReference>
<dbReference type="RefSeq" id="WP_114834793.1">
    <property type="nucleotide sequence ID" value="NZ_LR699114.1"/>
</dbReference>
<dbReference type="AlphaFoldDB" id="A0A370GFA0"/>
<dbReference type="OrthoDB" id="9812943at2"/>
<keyword evidence="5" id="KW-0963">Cytoplasm</keyword>
<keyword evidence="2 5" id="KW-0547">Nucleotide-binding</keyword>
<dbReference type="PROSITE" id="PS51219">
    <property type="entry name" value="DPCK"/>
    <property type="match status" value="1"/>
</dbReference>
<keyword evidence="3 5" id="KW-0067">ATP-binding</keyword>
<keyword evidence="5 7" id="KW-0418">Kinase</keyword>
<dbReference type="Pfam" id="PF01121">
    <property type="entry name" value="CoaE"/>
    <property type="match status" value="1"/>
</dbReference>
<evidence type="ECO:0000256" key="5">
    <source>
        <dbReference type="HAMAP-Rule" id="MF_00376"/>
    </source>
</evidence>
<keyword evidence="8" id="KW-1185">Reference proteome</keyword>
<dbReference type="EMBL" id="QQAX01000017">
    <property type="protein sequence ID" value="RDI41789.1"/>
    <property type="molecule type" value="Genomic_DNA"/>
</dbReference>
<evidence type="ECO:0000313" key="7">
    <source>
        <dbReference type="EMBL" id="RDI41789.1"/>
    </source>
</evidence>